<dbReference type="InterPro" id="IPR024524">
    <property type="entry name" value="DUF3800"/>
</dbReference>
<dbReference type="AlphaFoldDB" id="A0A1I1N729"/>
<organism evidence="1 2">
    <name type="scientific">Klenkia taihuensis</name>
    <dbReference type="NCBI Taxonomy" id="1225127"/>
    <lineage>
        <taxon>Bacteria</taxon>
        <taxon>Bacillati</taxon>
        <taxon>Actinomycetota</taxon>
        <taxon>Actinomycetes</taxon>
        <taxon>Geodermatophilales</taxon>
        <taxon>Geodermatophilaceae</taxon>
        <taxon>Klenkia</taxon>
    </lineage>
</organism>
<dbReference type="OrthoDB" id="4397464at2"/>
<evidence type="ECO:0008006" key="3">
    <source>
        <dbReference type="Google" id="ProtNLM"/>
    </source>
</evidence>
<name>A0A1I1N729_9ACTN</name>
<reference evidence="2" key="1">
    <citation type="submission" date="2016-10" db="EMBL/GenBank/DDBJ databases">
        <authorList>
            <person name="Varghese N."/>
            <person name="Submissions S."/>
        </authorList>
    </citation>
    <scope>NUCLEOTIDE SEQUENCE [LARGE SCALE GENOMIC DNA]</scope>
    <source>
        <strain evidence="2">DSM 45962</strain>
    </source>
</reference>
<dbReference type="Pfam" id="PF12686">
    <property type="entry name" value="DUF3800"/>
    <property type="match status" value="1"/>
</dbReference>
<dbReference type="RefSeq" id="WP_109504842.1">
    <property type="nucleotide sequence ID" value="NZ_BNAC01000004.1"/>
</dbReference>
<protein>
    <recommendedName>
        <fullName evidence="3">DUF3800 domain-containing protein</fullName>
    </recommendedName>
</protein>
<sequence length="269" mass="29091">MVTAKRASHVHVPRDYPTSTICLDESGARATGAKFFVVGGIKVRRPGQLTRTMRALRDHWGHEGELKFSGINRGSQSLYYDLIGRLEETDAHLVGCVVETAVHNPFGRGRPEWLVHADVATQLLVGCINRRELVGLMVDMVTTPPDCSLEDTVRMQVNRRLNATSVVSALSADSKSNDLLQIADLVAGALRFERHRLAGLGGDGGSAKAKVAARLGQTFGSPGMLDGRGDRINLATFRSRGGEQKAALRVVKPTRTSDTRRVSRAAPSA</sequence>
<dbReference type="Proteomes" id="UP000199022">
    <property type="component" value="Unassembled WGS sequence"/>
</dbReference>
<keyword evidence="2" id="KW-1185">Reference proteome</keyword>
<gene>
    <name evidence="1" type="ORF">SAMN05661030_2002</name>
</gene>
<evidence type="ECO:0000313" key="1">
    <source>
        <dbReference type="EMBL" id="SFC93514.1"/>
    </source>
</evidence>
<proteinExistence type="predicted"/>
<evidence type="ECO:0000313" key="2">
    <source>
        <dbReference type="Proteomes" id="UP000199022"/>
    </source>
</evidence>
<dbReference type="EMBL" id="FOMD01000002">
    <property type="protein sequence ID" value="SFC93514.1"/>
    <property type="molecule type" value="Genomic_DNA"/>
</dbReference>
<accession>A0A1I1N729</accession>